<evidence type="ECO:0000313" key="6">
    <source>
        <dbReference type="Proteomes" id="UP000464524"/>
    </source>
</evidence>
<sequence>MKQHAIQLVKDVIEKTESSQNEYQLQHEIEQSFKELSQNLQSSWKPCPIQRRVPNGKGGYKWVDSAHGAVIIEYEPPKSFNKKNNAKCKHAKKQAEEYADLLHRDEGRELSDYTMVAWDGESIVFGRYNLSGIPDWESLQVFDQKAATRLIQELLNNGTPLVSALLLKEVVGPDSIYGQQLIPMFFDAIVDADAGGTSKEKLLYTEWNRLFGQVVGIQPDGMRNLIERQSTHHGTDYAKNISAYLFSLNSYIALLAKIVAACALPGSTQNILNTTIDVQERINSMETGKLFKNAGISNMYAGDFFSWYLEDDNWTEFAKVIDSLLVELSIVDFEISKKRPESTRDLFKGIYEGFVPRELRHALGEFYTPDWLAEHGLDVIDWDLEADLLDPTCGSGTFLLEAIRRRRVAKPEADANELLSGLYGIDLNPLAVLSAKGSIVTFIAPYLNPHKPVTIPVYMADAINTANIQPDGCYEYNLLTDKGEKLFRIPEKLILDTEFYSVFQQLKQWIMADLPANKILEHLLKTLEPLALNKNEETALSNAVNTLVELHEEGWDGIWCSILAERFRAGSISPVKYICGNPPWVKWSHLPRAYVRAVNDKCRSMGVFSSDKWVGGIESDISTVITFETIRKYLKDGGRLGFFITGTVFSNESSEGFRRFKIDEGRINCAVTLVEDYNAIKPFDGVSNFPALLVVERGENTKYPITYKKWSAKDAKNKTIRSFSDASDFRGKAKNENLFAKPAPGGENDSRPWLIATKKEHKVFKYVFNEGKSHYVARKGITTDRHAIFWVDILDQEVTNGNVTIRNRVQEGRTKGIPEITDVVEAEHIFPMLRGKDVTKFRAVPTPFHSLVPQREMHGDPDLPFNYPKTYQFLEQFKEQLKVRSSLKRFQKNKPYYSLWSTGDYTFSPYKVLWREMNSKTFFAAYIGPVEDKILGEKVVVPDHKLYFIPVETEDHAAFLTGFLNSTYVAKAVMAYGSLLSLGSSVAEYLKIPEFDDMDSDHLAISEIARIATMSGGDISEEEQKELDDLVNEVLGIK</sequence>
<dbReference type="InterPro" id="IPR029063">
    <property type="entry name" value="SAM-dependent_MTases_sf"/>
</dbReference>
<dbReference type="Pfam" id="PF02384">
    <property type="entry name" value="N6_Mtase"/>
    <property type="match status" value="1"/>
</dbReference>
<dbReference type="PRINTS" id="PR00507">
    <property type="entry name" value="N12N6MTFRASE"/>
</dbReference>
<dbReference type="GO" id="GO:0008170">
    <property type="term" value="F:N-methyltransferase activity"/>
    <property type="evidence" value="ECO:0007669"/>
    <property type="project" value="InterPro"/>
</dbReference>
<evidence type="ECO:0000313" key="5">
    <source>
        <dbReference type="EMBL" id="QHJ12691.1"/>
    </source>
</evidence>
<organism evidence="5 6">
    <name type="scientific">Paraglaciecola mesophila</name>
    <dbReference type="NCBI Taxonomy" id="197222"/>
    <lineage>
        <taxon>Bacteria</taxon>
        <taxon>Pseudomonadati</taxon>
        <taxon>Pseudomonadota</taxon>
        <taxon>Gammaproteobacteria</taxon>
        <taxon>Alteromonadales</taxon>
        <taxon>Alteromonadaceae</taxon>
        <taxon>Paraglaciecola</taxon>
    </lineage>
</organism>
<gene>
    <name evidence="5" type="ORF">FX988_02949</name>
</gene>
<proteinExistence type="inferred from homology"/>
<dbReference type="InterPro" id="IPR050953">
    <property type="entry name" value="N4_N6_ade-DNA_methylase"/>
</dbReference>
<keyword evidence="2" id="KW-0489">Methyltransferase</keyword>
<dbReference type="PANTHER" id="PTHR33841:SF4">
    <property type="entry name" value="RESTRICTION MODIFICATION SYSTEM DNA SPECIFICITY DOMAIN"/>
    <property type="match status" value="1"/>
</dbReference>
<dbReference type="AlphaFoldDB" id="A0A857JNU4"/>
<dbReference type="RefSeq" id="WP_254700622.1">
    <property type="nucleotide sequence ID" value="NZ_CP047656.1"/>
</dbReference>
<dbReference type="Proteomes" id="UP000464524">
    <property type="component" value="Chromosome"/>
</dbReference>
<comment type="similarity">
    <text evidence="1">Belongs to the N(4)/N(6)-methyltransferase family.</text>
</comment>
<evidence type="ECO:0000259" key="4">
    <source>
        <dbReference type="Pfam" id="PF02384"/>
    </source>
</evidence>
<evidence type="ECO:0000256" key="1">
    <source>
        <dbReference type="ARBA" id="ARBA00006594"/>
    </source>
</evidence>
<reference evidence="5 6" key="1">
    <citation type="submission" date="2019-12" db="EMBL/GenBank/DDBJ databases">
        <title>Genome sequencing and assembly of endphytes of Porphyra tenera.</title>
        <authorList>
            <person name="Park J.M."/>
            <person name="Shin R."/>
            <person name="Jo S.H."/>
        </authorList>
    </citation>
    <scope>NUCLEOTIDE SEQUENCE [LARGE SCALE GENOMIC DNA]</scope>
    <source>
        <strain evidence="5 6">GPM4</strain>
    </source>
</reference>
<evidence type="ECO:0000256" key="2">
    <source>
        <dbReference type="ARBA" id="ARBA00022603"/>
    </source>
</evidence>
<dbReference type="REBASE" id="370961">
    <property type="entry name" value="PmeGPM4ORF2949P"/>
</dbReference>
<keyword evidence="3" id="KW-0808">Transferase</keyword>
<keyword evidence="6" id="KW-1185">Reference proteome</keyword>
<dbReference type="PANTHER" id="PTHR33841">
    <property type="entry name" value="DNA METHYLTRANSFERASE YEEA-RELATED"/>
    <property type="match status" value="1"/>
</dbReference>
<evidence type="ECO:0000256" key="3">
    <source>
        <dbReference type="ARBA" id="ARBA00022679"/>
    </source>
</evidence>
<feature type="domain" description="DNA methylase adenine-specific" evidence="4">
    <location>
        <begin position="343"/>
        <end position="432"/>
    </location>
</feature>
<protein>
    <recommendedName>
        <fullName evidence="4">DNA methylase adenine-specific domain-containing protein</fullName>
    </recommendedName>
</protein>
<dbReference type="EMBL" id="CP047656">
    <property type="protein sequence ID" value="QHJ12691.1"/>
    <property type="molecule type" value="Genomic_DNA"/>
</dbReference>
<accession>A0A857JNU4</accession>
<dbReference type="GO" id="GO:0032259">
    <property type="term" value="P:methylation"/>
    <property type="evidence" value="ECO:0007669"/>
    <property type="project" value="UniProtKB-KW"/>
</dbReference>
<dbReference type="Gene3D" id="3.40.50.150">
    <property type="entry name" value="Vaccinia Virus protein VP39"/>
    <property type="match status" value="1"/>
</dbReference>
<dbReference type="KEGG" id="pmes:FX988_02949"/>
<dbReference type="InterPro" id="IPR003356">
    <property type="entry name" value="DNA_methylase_A-5"/>
</dbReference>
<name>A0A857JNU4_9ALTE</name>
<dbReference type="SUPFAM" id="SSF53335">
    <property type="entry name" value="S-adenosyl-L-methionine-dependent methyltransferases"/>
    <property type="match status" value="1"/>
</dbReference>
<dbReference type="GO" id="GO:0003677">
    <property type="term" value="F:DNA binding"/>
    <property type="evidence" value="ECO:0007669"/>
    <property type="project" value="InterPro"/>
</dbReference>